<evidence type="ECO:0000313" key="1">
    <source>
        <dbReference type="EMBL" id="GFO24526.1"/>
    </source>
</evidence>
<dbReference type="Proteomes" id="UP000735302">
    <property type="component" value="Unassembled WGS sequence"/>
</dbReference>
<dbReference type="EMBL" id="BLXT01005617">
    <property type="protein sequence ID" value="GFO24526.1"/>
    <property type="molecule type" value="Genomic_DNA"/>
</dbReference>
<accession>A0AAV4BZG4</accession>
<dbReference type="PANTHER" id="PTHR46704:SF9">
    <property type="entry name" value="BHLH DOMAIN-CONTAINING PROTEIN"/>
    <property type="match status" value="1"/>
</dbReference>
<dbReference type="PANTHER" id="PTHR46704">
    <property type="entry name" value="CXC DOMAIN-CONTAINING PROTEIN-RELATED"/>
    <property type="match status" value="1"/>
</dbReference>
<keyword evidence="2" id="KW-1185">Reference proteome</keyword>
<dbReference type="AlphaFoldDB" id="A0AAV4BZG4"/>
<evidence type="ECO:0000313" key="2">
    <source>
        <dbReference type="Proteomes" id="UP000735302"/>
    </source>
</evidence>
<sequence length="418" mass="47070">MPASRTAADMTIEQTINKHAKTSGGIVRFSRSLPEYYRWCVTRYNRAQYVSATYQMANIESKKCETHKESSLSKGKLSEKAVKKIKDTFSAFLNLFNTERKHLACISSGQKVPEDIADDPLKAEDVGKKSFKEFVDISQASVKNKTEDCWICFQIDPNKISKEPCKNKSREKYIWATPCPVTRISNRHGESVEIPTEPCSVVIVFAANDRVIVRSPDSGVFLLRLSFSDAISKPLIFDTSSGNNRRQLNRTDLAATKPKRLRVAIIGLHAFTGCDSTSCFVGKGKLKALKMLQGDQDYQDTFSRIGTLETISGQDMQLIKTFVCQLYGKPSHTSVDKVRYDKVRQCFKGKKSILSNSEGVDLSQMPPCQDVLMLHTQRANFQIKIWRASSSNFPDLPKPENNRWRLSSSGGLEIIFFS</sequence>
<reference evidence="1 2" key="1">
    <citation type="journal article" date="2021" name="Elife">
        <title>Chloroplast acquisition without the gene transfer in kleptoplastic sea slugs, Plakobranchus ocellatus.</title>
        <authorList>
            <person name="Maeda T."/>
            <person name="Takahashi S."/>
            <person name="Yoshida T."/>
            <person name="Shimamura S."/>
            <person name="Takaki Y."/>
            <person name="Nagai Y."/>
            <person name="Toyoda A."/>
            <person name="Suzuki Y."/>
            <person name="Arimoto A."/>
            <person name="Ishii H."/>
            <person name="Satoh N."/>
            <person name="Nishiyama T."/>
            <person name="Hasebe M."/>
            <person name="Maruyama T."/>
            <person name="Minagawa J."/>
            <person name="Obokata J."/>
            <person name="Shigenobu S."/>
        </authorList>
    </citation>
    <scope>NUCLEOTIDE SEQUENCE [LARGE SCALE GENOMIC DNA]</scope>
</reference>
<protein>
    <submittedName>
        <fullName evidence="1">Uncharacterized protein</fullName>
    </submittedName>
</protein>
<organism evidence="1 2">
    <name type="scientific">Plakobranchus ocellatus</name>
    <dbReference type="NCBI Taxonomy" id="259542"/>
    <lineage>
        <taxon>Eukaryota</taxon>
        <taxon>Metazoa</taxon>
        <taxon>Spiralia</taxon>
        <taxon>Lophotrochozoa</taxon>
        <taxon>Mollusca</taxon>
        <taxon>Gastropoda</taxon>
        <taxon>Heterobranchia</taxon>
        <taxon>Euthyneura</taxon>
        <taxon>Panpulmonata</taxon>
        <taxon>Sacoglossa</taxon>
        <taxon>Placobranchoidea</taxon>
        <taxon>Plakobranchidae</taxon>
        <taxon>Plakobranchus</taxon>
    </lineage>
</organism>
<name>A0AAV4BZG4_9GAST</name>
<gene>
    <name evidence="1" type="ORF">PoB_005103100</name>
</gene>
<proteinExistence type="predicted"/>
<comment type="caution">
    <text evidence="1">The sequence shown here is derived from an EMBL/GenBank/DDBJ whole genome shotgun (WGS) entry which is preliminary data.</text>
</comment>